<evidence type="ECO:0000259" key="1">
    <source>
        <dbReference type="Pfam" id="PF05685"/>
    </source>
</evidence>
<sequence>MSIGRSDPRPLTVADLERMPDDGRRYELVDGRLDVSPAPVSVHSQCEGRLVTYLNIAARGRFEAYPGAGITLNAEGTHHRIPDVAVVRAGQVEHPYLTTPPVLAVEVVSPESRLRDLHTKRREYAEFGIDSYWIVTPALDKPGITELRLREGVYRETAQVFGEDVLETDAPFPLRIVPHWLIAPGMWIDRIGGD</sequence>
<evidence type="ECO:0000313" key="2">
    <source>
        <dbReference type="EMBL" id="MDA0565761.1"/>
    </source>
</evidence>
<dbReference type="Proteomes" id="UP001140076">
    <property type="component" value="Unassembled WGS sequence"/>
</dbReference>
<dbReference type="CDD" id="cd06260">
    <property type="entry name" value="DUF820-like"/>
    <property type="match status" value="1"/>
</dbReference>
<evidence type="ECO:0000313" key="3">
    <source>
        <dbReference type="Proteomes" id="UP001140076"/>
    </source>
</evidence>
<organism evidence="2 3">
    <name type="scientific">Streptomonospora mangrovi</name>
    <dbReference type="NCBI Taxonomy" id="2883123"/>
    <lineage>
        <taxon>Bacteria</taxon>
        <taxon>Bacillati</taxon>
        <taxon>Actinomycetota</taxon>
        <taxon>Actinomycetes</taxon>
        <taxon>Streptosporangiales</taxon>
        <taxon>Nocardiopsidaceae</taxon>
        <taxon>Streptomonospora</taxon>
    </lineage>
</organism>
<keyword evidence="2" id="KW-0255">Endonuclease</keyword>
<name>A0A9X3NWU5_9ACTN</name>
<keyword evidence="2" id="KW-0540">Nuclease</keyword>
<dbReference type="AlphaFoldDB" id="A0A9X3NWU5"/>
<dbReference type="InterPro" id="IPR011335">
    <property type="entry name" value="Restrct_endonuc-II-like"/>
</dbReference>
<dbReference type="Gene3D" id="3.90.1570.10">
    <property type="entry name" value="tt1808, chain A"/>
    <property type="match status" value="1"/>
</dbReference>
<dbReference type="SUPFAM" id="SSF52980">
    <property type="entry name" value="Restriction endonuclease-like"/>
    <property type="match status" value="1"/>
</dbReference>
<dbReference type="PANTHER" id="PTHR34107">
    <property type="entry name" value="SLL0198 PROTEIN-RELATED"/>
    <property type="match status" value="1"/>
</dbReference>
<accession>A0A9X3NWU5</accession>
<dbReference type="PANTHER" id="PTHR34107:SF2">
    <property type="entry name" value="SLL0888 PROTEIN"/>
    <property type="match status" value="1"/>
</dbReference>
<reference evidence="2" key="1">
    <citation type="submission" date="2021-10" db="EMBL/GenBank/DDBJ databases">
        <title>Streptomonospora sp. nov., isolated from mangrove soil.</title>
        <authorList>
            <person name="Chen X."/>
            <person name="Ge X."/>
            <person name="Liu W."/>
        </authorList>
    </citation>
    <scope>NUCLEOTIDE SEQUENCE</scope>
    <source>
        <strain evidence="2">S1-112</strain>
    </source>
</reference>
<feature type="domain" description="Putative restriction endonuclease" evidence="1">
    <location>
        <begin position="14"/>
        <end position="173"/>
    </location>
</feature>
<keyword evidence="2" id="KW-0378">Hydrolase</keyword>
<keyword evidence="3" id="KW-1185">Reference proteome</keyword>
<dbReference type="Pfam" id="PF05685">
    <property type="entry name" value="Uma2"/>
    <property type="match status" value="1"/>
</dbReference>
<proteinExistence type="predicted"/>
<gene>
    <name evidence="2" type="ORF">LG943_15770</name>
</gene>
<dbReference type="EMBL" id="JAJAQC010000026">
    <property type="protein sequence ID" value="MDA0565761.1"/>
    <property type="molecule type" value="Genomic_DNA"/>
</dbReference>
<dbReference type="InterPro" id="IPR012296">
    <property type="entry name" value="Nuclease_put_TT1808"/>
</dbReference>
<protein>
    <submittedName>
        <fullName evidence="2">Uma2 family endonuclease</fullName>
    </submittedName>
</protein>
<dbReference type="InterPro" id="IPR008538">
    <property type="entry name" value="Uma2"/>
</dbReference>
<dbReference type="GO" id="GO:0004519">
    <property type="term" value="F:endonuclease activity"/>
    <property type="evidence" value="ECO:0007669"/>
    <property type="project" value="UniProtKB-KW"/>
</dbReference>
<comment type="caution">
    <text evidence="2">The sequence shown here is derived from an EMBL/GenBank/DDBJ whole genome shotgun (WGS) entry which is preliminary data.</text>
</comment>